<accession>A0A1L7XP97</accession>
<reference evidence="1 2" key="1">
    <citation type="submission" date="2016-03" db="EMBL/GenBank/DDBJ databases">
        <authorList>
            <person name="Ploux O."/>
        </authorList>
    </citation>
    <scope>NUCLEOTIDE SEQUENCE [LARGE SCALE GENOMIC DNA]</scope>
    <source>
        <strain evidence="1 2">UAMH 11012</strain>
    </source>
</reference>
<dbReference type="AlphaFoldDB" id="A0A1L7XP97"/>
<evidence type="ECO:0000313" key="2">
    <source>
        <dbReference type="Proteomes" id="UP000184330"/>
    </source>
</evidence>
<dbReference type="Proteomes" id="UP000184330">
    <property type="component" value="Unassembled WGS sequence"/>
</dbReference>
<protein>
    <submittedName>
        <fullName evidence="1">Uncharacterized protein</fullName>
    </submittedName>
</protein>
<sequence length="131" mass="14438">MERKTLGSEAGGRLRTKKAPEVVMTAMTSAEYLVDKRNEVIRLNRAYGRTVWVGVGGPKGQVRSNTTYESNALSNAKVVTFNGLLSVSVENKEKVAVEQGQEGLLLRSRKKGAEEFEQLVGWEEGSEKHKA</sequence>
<name>A0A1L7XP97_9HELO</name>
<gene>
    <name evidence="1" type="ORF">PAC_16749</name>
</gene>
<proteinExistence type="predicted"/>
<keyword evidence="2" id="KW-1185">Reference proteome</keyword>
<organism evidence="1 2">
    <name type="scientific">Phialocephala subalpina</name>
    <dbReference type="NCBI Taxonomy" id="576137"/>
    <lineage>
        <taxon>Eukaryota</taxon>
        <taxon>Fungi</taxon>
        <taxon>Dikarya</taxon>
        <taxon>Ascomycota</taxon>
        <taxon>Pezizomycotina</taxon>
        <taxon>Leotiomycetes</taxon>
        <taxon>Helotiales</taxon>
        <taxon>Mollisiaceae</taxon>
        <taxon>Phialocephala</taxon>
        <taxon>Phialocephala fortinii species complex</taxon>
    </lineage>
</organism>
<evidence type="ECO:0000313" key="1">
    <source>
        <dbReference type="EMBL" id="CZR66848.1"/>
    </source>
</evidence>
<dbReference type="EMBL" id="FJOG01000040">
    <property type="protein sequence ID" value="CZR66848.1"/>
    <property type="molecule type" value="Genomic_DNA"/>
</dbReference>